<proteinExistence type="predicted"/>
<sequence length="86" mass="9343">MLTLPQLWTSGLSRPLCSFFSLRWARYLEMAAFSSRPVNLLPLMMSVSVRAQYPPACAITLLSVGLQGGKAGAGGPRMRARRALSC</sequence>
<dbReference type="HOGENOM" id="CLU_2503018_0_0_9"/>
<protein>
    <submittedName>
        <fullName evidence="1">Uncharacterized protein</fullName>
    </submittedName>
</protein>
<dbReference type="AlphaFoldDB" id="C0D7E5"/>
<feature type="non-terminal residue" evidence="1">
    <location>
        <position position="86"/>
    </location>
</feature>
<dbReference type="Proteomes" id="UP000004756">
    <property type="component" value="Unassembled WGS sequence"/>
</dbReference>
<organism evidence="1 2">
    <name type="scientific">[Clostridium] asparagiforme DSM 15981</name>
    <dbReference type="NCBI Taxonomy" id="518636"/>
    <lineage>
        <taxon>Bacteria</taxon>
        <taxon>Bacillati</taxon>
        <taxon>Bacillota</taxon>
        <taxon>Clostridia</taxon>
        <taxon>Lachnospirales</taxon>
        <taxon>Lachnospiraceae</taxon>
        <taxon>Enterocloster</taxon>
    </lineage>
</organism>
<comment type="caution">
    <text evidence="1">The sequence shown here is derived from an EMBL/GenBank/DDBJ whole genome shotgun (WGS) entry which is preliminary data.</text>
</comment>
<dbReference type="EMBL" id="ACCJ01000432">
    <property type="protein sequence ID" value="EEG52756.1"/>
    <property type="molecule type" value="Genomic_DNA"/>
</dbReference>
<gene>
    <name evidence="1" type="ORF">CLOSTASPAR_05191</name>
</gene>
<accession>C0D7E5</accession>
<keyword evidence="2" id="KW-1185">Reference proteome</keyword>
<evidence type="ECO:0000313" key="2">
    <source>
        <dbReference type="Proteomes" id="UP000004756"/>
    </source>
</evidence>
<evidence type="ECO:0000313" key="1">
    <source>
        <dbReference type="EMBL" id="EEG52756.1"/>
    </source>
</evidence>
<reference evidence="1 2" key="1">
    <citation type="submission" date="2009-02" db="EMBL/GenBank/DDBJ databases">
        <title>Draft genome sequence of Clostridium asparagiforme (DSM 15981).</title>
        <authorList>
            <person name="Sudarsanam P."/>
            <person name="Ley R."/>
            <person name="Guruge J."/>
            <person name="Turnbaugh P.J."/>
            <person name="Mahowald M."/>
            <person name="Liep D."/>
            <person name="Gordon J."/>
        </authorList>
    </citation>
    <scope>NUCLEOTIDE SEQUENCE [LARGE SCALE GENOMIC DNA]</scope>
    <source>
        <strain evidence="1 2">DSM 15981</strain>
    </source>
</reference>
<name>C0D7E5_9FIRM</name>